<keyword evidence="2" id="KW-1185">Reference proteome</keyword>
<dbReference type="Pfam" id="PF07849">
    <property type="entry name" value="DUF1641"/>
    <property type="match status" value="1"/>
</dbReference>
<accession>A0A2I8VP15</accession>
<evidence type="ECO:0008006" key="3">
    <source>
        <dbReference type="Google" id="ProtNLM"/>
    </source>
</evidence>
<reference evidence="1 2" key="1">
    <citation type="submission" date="2018-01" db="EMBL/GenBank/DDBJ databases">
        <title>Complete genome sequence of Salinigranum rubrum GX10T, an extremely halophilic archaeon isolated from a marine solar saltern.</title>
        <authorList>
            <person name="Han S."/>
        </authorList>
    </citation>
    <scope>NUCLEOTIDE SEQUENCE [LARGE SCALE GENOMIC DNA]</scope>
    <source>
        <strain evidence="1 2">GX10</strain>
    </source>
</reference>
<dbReference type="RefSeq" id="WP_103427313.1">
    <property type="nucleotide sequence ID" value="NZ_CP026309.1"/>
</dbReference>
<gene>
    <name evidence="1" type="ORF">C2R22_19880</name>
</gene>
<dbReference type="KEGG" id="srub:C2R22_19880"/>
<organism evidence="1 2">
    <name type="scientific">Salinigranum rubrum</name>
    <dbReference type="NCBI Taxonomy" id="755307"/>
    <lineage>
        <taxon>Archaea</taxon>
        <taxon>Methanobacteriati</taxon>
        <taxon>Methanobacteriota</taxon>
        <taxon>Stenosarchaea group</taxon>
        <taxon>Halobacteria</taxon>
        <taxon>Halobacteriales</taxon>
        <taxon>Haloferacaceae</taxon>
        <taxon>Salinigranum</taxon>
    </lineage>
</organism>
<dbReference type="OrthoDB" id="56850at2157"/>
<dbReference type="GeneID" id="35594402"/>
<dbReference type="EMBL" id="CP026309">
    <property type="protein sequence ID" value="AUV83624.1"/>
    <property type="molecule type" value="Genomic_DNA"/>
</dbReference>
<evidence type="ECO:0000313" key="2">
    <source>
        <dbReference type="Proteomes" id="UP000236584"/>
    </source>
</evidence>
<name>A0A2I8VP15_9EURY</name>
<proteinExistence type="predicted"/>
<evidence type="ECO:0000313" key="1">
    <source>
        <dbReference type="EMBL" id="AUV83624.1"/>
    </source>
</evidence>
<dbReference type="AlphaFoldDB" id="A0A2I8VP15"/>
<dbReference type="InterPro" id="IPR012440">
    <property type="entry name" value="DUF1641"/>
</dbReference>
<sequence length="207" mass="21434">MSESFTDALADSEYDSLEAVVAENPEAVAAFVRRLDAVNELLDVVALGTSALEDDMVAELAGTAATLAEAGDGLATEETVRLATLVGERGDDLAASLETLVELQRAGTLDELVGFVDALSLLTAALEDDMVAELARTGSRLGEVADEASRPESVRGLTRLVRAVGEAEAAEAEPVGPVGLAKATREPAVRSGLGYLLALARAVGRQR</sequence>
<protein>
    <recommendedName>
        <fullName evidence="3">DUF1641 domain-containing protein</fullName>
    </recommendedName>
</protein>
<dbReference type="Proteomes" id="UP000236584">
    <property type="component" value="Chromosome"/>
</dbReference>